<evidence type="ECO:0000313" key="3">
    <source>
        <dbReference type="Proteomes" id="UP001500713"/>
    </source>
</evidence>
<name>A0ABN1ALS9_9SPHN</name>
<reference evidence="2 3" key="1">
    <citation type="journal article" date="2019" name="Int. J. Syst. Evol. Microbiol.">
        <title>The Global Catalogue of Microorganisms (GCM) 10K type strain sequencing project: providing services to taxonomists for standard genome sequencing and annotation.</title>
        <authorList>
            <consortium name="The Broad Institute Genomics Platform"/>
            <consortium name="The Broad Institute Genome Sequencing Center for Infectious Disease"/>
            <person name="Wu L."/>
            <person name="Ma J."/>
        </authorList>
    </citation>
    <scope>NUCLEOTIDE SEQUENCE [LARGE SCALE GENOMIC DNA]</scope>
    <source>
        <strain evidence="2 3">JCM 14162</strain>
    </source>
</reference>
<dbReference type="InterPro" id="IPR022134">
    <property type="entry name" value="DUF3667"/>
</dbReference>
<dbReference type="RefSeq" id="WP_229953725.1">
    <property type="nucleotide sequence ID" value="NZ_BAAAEM010000003.1"/>
</dbReference>
<sequence>MSGEFEAAGTAIEGALIAKAVESEGGDATGTHSGDCLNCGAPVTGNYCNNCGQPLHIHRSIGAFWHDILHGVLHFEGKFWRTLPLLAWKPGDLTRRYIHGQRARFISPMALFLFSVFMMFAVFSFLGDPFSTNVDGSIDQDGNSAVVIQARQLDGQIKAKMAQLPQATGEDKIKLDQEILDMKKGRNFIATVSGEDMPYPEVKLGDGDIQLGNFSKEEIDQLQTGLEDIQDGNVLNDDSSVSTGSKEADKMIKDAFKRVSENPELLLYKLKANGYKFAWLLIPISLPFVWLTLIGRRGYHFYDHAVFTTYSISFMSLLFITCAILAMLGVSQGIWGMLLVFYPPFHMYRQLRHAYKLSRIEALLRLSALLVFTVISMTLFFTILFAVGILG</sequence>
<organism evidence="2 3">
    <name type="scientific">Parasphingorhabdus litoris</name>
    <dbReference type="NCBI Taxonomy" id="394733"/>
    <lineage>
        <taxon>Bacteria</taxon>
        <taxon>Pseudomonadati</taxon>
        <taxon>Pseudomonadota</taxon>
        <taxon>Alphaproteobacteria</taxon>
        <taxon>Sphingomonadales</taxon>
        <taxon>Sphingomonadaceae</taxon>
        <taxon>Parasphingorhabdus</taxon>
    </lineage>
</organism>
<keyword evidence="1" id="KW-0812">Transmembrane</keyword>
<keyword evidence="1" id="KW-0472">Membrane</keyword>
<feature type="transmembrane region" description="Helical" evidence="1">
    <location>
        <begin position="363"/>
        <end position="390"/>
    </location>
</feature>
<dbReference type="EMBL" id="BAAAEM010000003">
    <property type="protein sequence ID" value="GAA0479712.1"/>
    <property type="molecule type" value="Genomic_DNA"/>
</dbReference>
<dbReference type="Pfam" id="PF12412">
    <property type="entry name" value="DUF3667"/>
    <property type="match status" value="1"/>
</dbReference>
<keyword evidence="1" id="KW-1133">Transmembrane helix</keyword>
<feature type="transmembrane region" description="Helical" evidence="1">
    <location>
        <begin position="334"/>
        <end position="351"/>
    </location>
</feature>
<protein>
    <submittedName>
        <fullName evidence="2">DUF3667 domain-containing protein</fullName>
    </submittedName>
</protein>
<feature type="transmembrane region" description="Helical" evidence="1">
    <location>
        <begin position="277"/>
        <end position="295"/>
    </location>
</feature>
<proteinExistence type="predicted"/>
<accession>A0ABN1ALS9</accession>
<dbReference type="Proteomes" id="UP001500713">
    <property type="component" value="Unassembled WGS sequence"/>
</dbReference>
<comment type="caution">
    <text evidence="2">The sequence shown here is derived from an EMBL/GenBank/DDBJ whole genome shotgun (WGS) entry which is preliminary data.</text>
</comment>
<gene>
    <name evidence="2" type="ORF">GCM10009096_22090</name>
</gene>
<evidence type="ECO:0000256" key="1">
    <source>
        <dbReference type="SAM" id="Phobius"/>
    </source>
</evidence>
<keyword evidence="3" id="KW-1185">Reference proteome</keyword>
<feature type="transmembrane region" description="Helical" evidence="1">
    <location>
        <begin position="105"/>
        <end position="126"/>
    </location>
</feature>
<evidence type="ECO:0000313" key="2">
    <source>
        <dbReference type="EMBL" id="GAA0479712.1"/>
    </source>
</evidence>